<comment type="caution">
    <text evidence="2">The sequence shown here is derived from an EMBL/GenBank/DDBJ whole genome shotgun (WGS) entry which is preliminary data.</text>
</comment>
<dbReference type="CDD" id="cd23992">
    <property type="entry name" value="PBP_GOBP"/>
    <property type="match status" value="1"/>
</dbReference>
<keyword evidence="3" id="KW-1185">Reference proteome</keyword>
<dbReference type="InterPro" id="IPR036728">
    <property type="entry name" value="PBP_GOBP_sf"/>
</dbReference>
<accession>A0AAN7SFP0</accession>
<reference evidence="3" key="1">
    <citation type="submission" date="2023-01" db="EMBL/GenBank/DDBJ databases">
        <title>Key to firefly adult light organ development and bioluminescence: homeobox transcription factors regulate luciferase expression and transportation to peroxisome.</title>
        <authorList>
            <person name="Fu X."/>
        </authorList>
    </citation>
    <scope>NUCLEOTIDE SEQUENCE [LARGE SCALE GENOMIC DNA]</scope>
</reference>
<dbReference type="InterPro" id="IPR026750">
    <property type="entry name" value="NTAN1"/>
</dbReference>
<dbReference type="GO" id="GO:0005549">
    <property type="term" value="F:odorant binding"/>
    <property type="evidence" value="ECO:0007669"/>
    <property type="project" value="InterPro"/>
</dbReference>
<protein>
    <recommendedName>
        <fullName evidence="4">Protein N-terminal asparagine amidohydrolase</fullName>
    </recommendedName>
</protein>
<evidence type="ECO:0000313" key="3">
    <source>
        <dbReference type="Proteomes" id="UP001353858"/>
    </source>
</evidence>
<dbReference type="EMBL" id="JARPUR010000004">
    <property type="protein sequence ID" value="KAK4877034.1"/>
    <property type="molecule type" value="Genomic_DNA"/>
</dbReference>
<dbReference type="PANTHER" id="PTHR12498:SF0">
    <property type="entry name" value="PROTEIN N-TERMINAL ASPARAGINE AMIDOHYDROLASE"/>
    <property type="match status" value="1"/>
</dbReference>
<dbReference type="SUPFAM" id="SSF47565">
    <property type="entry name" value="Insect pheromone/odorant-binding proteins"/>
    <property type="match status" value="1"/>
</dbReference>
<evidence type="ECO:0008006" key="4">
    <source>
        <dbReference type="Google" id="ProtNLM"/>
    </source>
</evidence>
<gene>
    <name evidence="2" type="ORF">RN001_009540</name>
</gene>
<name>A0AAN7SFP0_9COLE</name>
<dbReference type="GO" id="GO:0005634">
    <property type="term" value="C:nucleus"/>
    <property type="evidence" value="ECO:0007669"/>
    <property type="project" value="TreeGrafter"/>
</dbReference>
<dbReference type="Proteomes" id="UP001353858">
    <property type="component" value="Unassembled WGS sequence"/>
</dbReference>
<dbReference type="Pfam" id="PF14736">
    <property type="entry name" value="N_Asn_amidohyd"/>
    <property type="match status" value="1"/>
</dbReference>
<keyword evidence="1" id="KW-0732">Signal</keyword>
<proteinExistence type="predicted"/>
<evidence type="ECO:0000313" key="2">
    <source>
        <dbReference type="EMBL" id="KAK4877034.1"/>
    </source>
</evidence>
<feature type="signal peptide" evidence="1">
    <location>
        <begin position="1"/>
        <end position="16"/>
    </location>
</feature>
<feature type="chain" id="PRO_5042974357" description="Protein N-terminal asparagine amidohydrolase" evidence="1">
    <location>
        <begin position="17"/>
        <end position="411"/>
    </location>
</feature>
<sequence>MKTTIFVLSLVATALSWNVPQPIRDRWVRDASPHYSKCICASGAEVTSAENVLGKLLYPNDACLKCFIKCIEIEMGLMLSDGTVIPEAWIQAEESIHLSFRMVLVLNGVLQEECPPDTRSLYHTHPVYRETAAQLLAIPNKIIGPVGLLYVQQREFAATVPHDKNVSILGSDDATTCIVVIVRHSGSGAVALAHFDGSGTDEAVCTMVQRVQELAMGYQEGRIELQLVGGFSDAHHYSEELFYNIMNCFHKLPVEVDLTLACVGELNTTVRGGIHWPMVYGVGVNVKTGEIFPATFPDKGPDQALRCARHLTGHAQVLDIYDNNLGLLRIGPFNYEPLRGVDLWLEQSDEFILQHLSTSPEVEPPHFVMQIRATLKYIQDNQFPAVTVFRDNRPHYFRRDEHSGTWQPIRY</sequence>
<dbReference type="AlphaFoldDB" id="A0AAN7SFP0"/>
<dbReference type="GO" id="GO:0006511">
    <property type="term" value="P:ubiquitin-dependent protein catabolic process"/>
    <property type="evidence" value="ECO:0007669"/>
    <property type="project" value="TreeGrafter"/>
</dbReference>
<dbReference type="GO" id="GO:0008418">
    <property type="term" value="F:protein-N-terminal asparagine amidohydrolase activity"/>
    <property type="evidence" value="ECO:0007669"/>
    <property type="project" value="InterPro"/>
</dbReference>
<organism evidence="2 3">
    <name type="scientific">Aquatica leii</name>
    <dbReference type="NCBI Taxonomy" id="1421715"/>
    <lineage>
        <taxon>Eukaryota</taxon>
        <taxon>Metazoa</taxon>
        <taxon>Ecdysozoa</taxon>
        <taxon>Arthropoda</taxon>
        <taxon>Hexapoda</taxon>
        <taxon>Insecta</taxon>
        <taxon>Pterygota</taxon>
        <taxon>Neoptera</taxon>
        <taxon>Endopterygota</taxon>
        <taxon>Coleoptera</taxon>
        <taxon>Polyphaga</taxon>
        <taxon>Elateriformia</taxon>
        <taxon>Elateroidea</taxon>
        <taxon>Lampyridae</taxon>
        <taxon>Luciolinae</taxon>
        <taxon>Aquatica</taxon>
    </lineage>
</organism>
<evidence type="ECO:0000256" key="1">
    <source>
        <dbReference type="SAM" id="SignalP"/>
    </source>
</evidence>
<dbReference type="PANTHER" id="PTHR12498">
    <property type="entry name" value="N-TERMINAL ASPARAGINE AMIDOHYDROLASE"/>
    <property type="match status" value="1"/>
</dbReference>